<keyword evidence="4 5" id="KW-0472">Membrane</keyword>
<protein>
    <submittedName>
        <fullName evidence="7">Sodium:calcium antiporter</fullName>
    </submittedName>
</protein>
<evidence type="ECO:0000313" key="7">
    <source>
        <dbReference type="EMBL" id="MBS3057046.1"/>
    </source>
</evidence>
<dbReference type="InterPro" id="IPR004481">
    <property type="entry name" value="K/Na/Ca-exchanger"/>
</dbReference>
<proteinExistence type="predicted"/>
<evidence type="ECO:0000256" key="4">
    <source>
        <dbReference type="ARBA" id="ARBA00023136"/>
    </source>
</evidence>
<dbReference type="GO" id="GO:0006874">
    <property type="term" value="P:intracellular calcium ion homeostasis"/>
    <property type="evidence" value="ECO:0007669"/>
    <property type="project" value="TreeGrafter"/>
</dbReference>
<comment type="caution">
    <text evidence="7">The sequence shown here is derived from an EMBL/GenBank/DDBJ whole genome shotgun (WGS) entry which is preliminary data.</text>
</comment>
<feature type="transmembrane region" description="Helical" evidence="5">
    <location>
        <begin position="42"/>
        <end position="59"/>
    </location>
</feature>
<evidence type="ECO:0000313" key="8">
    <source>
        <dbReference type="Proteomes" id="UP000677687"/>
    </source>
</evidence>
<dbReference type="Proteomes" id="UP000677687">
    <property type="component" value="Unassembled WGS sequence"/>
</dbReference>
<dbReference type="GO" id="GO:0005886">
    <property type="term" value="C:plasma membrane"/>
    <property type="evidence" value="ECO:0007669"/>
    <property type="project" value="TreeGrafter"/>
</dbReference>
<feature type="transmembrane region" description="Helical" evidence="5">
    <location>
        <begin position="226"/>
        <end position="245"/>
    </location>
</feature>
<dbReference type="GO" id="GO:0008273">
    <property type="term" value="F:calcium, potassium:sodium antiporter activity"/>
    <property type="evidence" value="ECO:0007669"/>
    <property type="project" value="TreeGrafter"/>
</dbReference>
<dbReference type="InterPro" id="IPR004837">
    <property type="entry name" value="NaCa_Exmemb"/>
</dbReference>
<feature type="transmembrane region" description="Helical" evidence="5">
    <location>
        <begin position="201"/>
        <end position="220"/>
    </location>
</feature>
<feature type="transmembrane region" description="Helical" evidence="5">
    <location>
        <begin position="71"/>
        <end position="88"/>
    </location>
</feature>
<evidence type="ECO:0000256" key="2">
    <source>
        <dbReference type="ARBA" id="ARBA00022692"/>
    </source>
</evidence>
<dbReference type="EMBL" id="JAGVWD010000004">
    <property type="protein sequence ID" value="MBS3057046.1"/>
    <property type="molecule type" value="Genomic_DNA"/>
</dbReference>
<feature type="transmembrane region" description="Helical" evidence="5">
    <location>
        <begin position="132"/>
        <end position="151"/>
    </location>
</feature>
<keyword evidence="2 5" id="KW-0812">Transmembrane</keyword>
<dbReference type="PANTHER" id="PTHR10846:SF8">
    <property type="entry name" value="INNER MEMBRANE PROTEIN YRBG"/>
    <property type="match status" value="1"/>
</dbReference>
<accession>A0A8T4L1R8</accession>
<evidence type="ECO:0000256" key="5">
    <source>
        <dbReference type="SAM" id="Phobius"/>
    </source>
</evidence>
<gene>
    <name evidence="7" type="ORF">J4415_00285</name>
</gene>
<dbReference type="Pfam" id="PF01699">
    <property type="entry name" value="Na_Ca_ex"/>
    <property type="match status" value="2"/>
</dbReference>
<reference evidence="7" key="1">
    <citation type="submission" date="2021-03" db="EMBL/GenBank/DDBJ databases">
        <authorList>
            <person name="Jaffe A."/>
        </authorList>
    </citation>
    <scope>NUCLEOTIDE SEQUENCE</scope>
    <source>
        <strain evidence="7">RIFCSPHIGHO2_01_FULL_AR10_44_11</strain>
    </source>
</reference>
<organism evidence="7 8">
    <name type="scientific">Candidatus Iainarchaeum sp</name>
    <dbReference type="NCBI Taxonomy" id="3101447"/>
    <lineage>
        <taxon>Archaea</taxon>
        <taxon>Candidatus Iainarchaeota</taxon>
        <taxon>Candidatus Iainarchaeia</taxon>
        <taxon>Candidatus Iainarchaeales</taxon>
        <taxon>Candidatus Iainarchaeaceae</taxon>
        <taxon>Candidatus Iainarchaeum</taxon>
    </lineage>
</organism>
<sequence length="283" mass="30229">MGVSQLAIAFIIVAVANSVPDFMVSVNASMIGKTSLAIGDVLGSSIANICLVLGVAALIRKIKVRREQTIESAELLFLISLIPLVVLSRGILTVAEGLILIILFILYVFFVIKKRFTLNIKDGITKKQLSRAITIFLLGLLFVFVSSKFVVEEGIVIAGLVGLPDAIIGMTLIAFGTTLPSLAIDFTAIRKGYIALARGDILGSSVVNLTLVLGAAIVINPTTANFSIFGLPIVFLVVANSFLSYNPLKHEGINNKAGLMFLLLYILFIVAGFSSRVLFTPVT</sequence>
<feature type="transmembrane region" description="Helical" evidence="5">
    <location>
        <begin position="257"/>
        <end position="279"/>
    </location>
</feature>
<keyword evidence="3 5" id="KW-1133">Transmembrane helix</keyword>
<evidence type="ECO:0000256" key="3">
    <source>
        <dbReference type="ARBA" id="ARBA00022989"/>
    </source>
</evidence>
<name>A0A8T4L1R8_9ARCH</name>
<dbReference type="GO" id="GO:0005262">
    <property type="term" value="F:calcium channel activity"/>
    <property type="evidence" value="ECO:0007669"/>
    <property type="project" value="TreeGrafter"/>
</dbReference>
<dbReference type="AlphaFoldDB" id="A0A8T4L1R8"/>
<reference evidence="7" key="2">
    <citation type="submission" date="2021-05" db="EMBL/GenBank/DDBJ databases">
        <title>Protein family content uncovers lineage relationships and bacterial pathway maintenance mechanisms in DPANN archaea.</title>
        <authorList>
            <person name="Castelle C.J."/>
            <person name="Meheust R."/>
            <person name="Jaffe A.L."/>
            <person name="Seitz K."/>
            <person name="Gong X."/>
            <person name="Baker B.J."/>
            <person name="Banfield J.F."/>
        </authorList>
    </citation>
    <scope>NUCLEOTIDE SEQUENCE</scope>
    <source>
        <strain evidence="7">RIFCSPHIGHO2_01_FULL_AR10_44_11</strain>
    </source>
</reference>
<evidence type="ECO:0000256" key="1">
    <source>
        <dbReference type="ARBA" id="ARBA00004141"/>
    </source>
</evidence>
<feature type="transmembrane region" description="Helical" evidence="5">
    <location>
        <begin position="166"/>
        <end position="189"/>
    </location>
</feature>
<feature type="domain" description="Sodium/calcium exchanger membrane region" evidence="6">
    <location>
        <begin position="133"/>
        <end position="270"/>
    </location>
</feature>
<dbReference type="PANTHER" id="PTHR10846">
    <property type="entry name" value="SODIUM/POTASSIUM/CALCIUM EXCHANGER"/>
    <property type="match status" value="1"/>
</dbReference>
<evidence type="ECO:0000259" key="6">
    <source>
        <dbReference type="Pfam" id="PF01699"/>
    </source>
</evidence>
<comment type="subcellular location">
    <subcellularLocation>
        <location evidence="1">Membrane</location>
        <topology evidence="1">Multi-pass membrane protein</topology>
    </subcellularLocation>
</comment>
<dbReference type="InterPro" id="IPR044880">
    <property type="entry name" value="NCX_ion-bd_dom_sf"/>
</dbReference>
<dbReference type="Gene3D" id="1.20.1420.30">
    <property type="entry name" value="NCX, central ion-binding region"/>
    <property type="match status" value="1"/>
</dbReference>
<feature type="domain" description="Sodium/calcium exchanger membrane region" evidence="6">
    <location>
        <begin position="2"/>
        <end position="112"/>
    </location>
</feature>
<feature type="transmembrane region" description="Helical" evidence="5">
    <location>
        <begin position="94"/>
        <end position="112"/>
    </location>
</feature>